<dbReference type="SUPFAM" id="SSF102114">
    <property type="entry name" value="Radical SAM enzymes"/>
    <property type="match status" value="1"/>
</dbReference>
<keyword evidence="17" id="KW-1185">Reference proteome</keyword>
<dbReference type="FunFam" id="3.20.20.70:FF:000008">
    <property type="entry name" value="Dual-specificity RNA methyltransferase RlmN"/>
    <property type="match status" value="1"/>
</dbReference>
<evidence type="ECO:0000256" key="6">
    <source>
        <dbReference type="ARBA" id="ARBA00022603"/>
    </source>
</evidence>
<evidence type="ECO:0000256" key="13">
    <source>
        <dbReference type="ARBA" id="ARBA00023157"/>
    </source>
</evidence>
<protein>
    <recommendedName>
        <fullName evidence="14">Dual-specificity RNA methyltransferase RlmN</fullName>
        <ecNumber evidence="14">2.1.1.192</ecNumber>
    </recommendedName>
    <alternativeName>
        <fullName evidence="14">23S rRNA (adenine(2503)-C(2))-methyltransferase</fullName>
    </alternativeName>
    <alternativeName>
        <fullName evidence="14">23S rRNA m2A2503 methyltransferase</fullName>
    </alternativeName>
    <alternativeName>
        <fullName evidence="14">Ribosomal RNA large subunit methyltransferase N</fullName>
    </alternativeName>
    <alternativeName>
        <fullName evidence="14">tRNA (adenine(37)-C(2))-methyltransferase</fullName>
    </alternativeName>
    <alternativeName>
        <fullName evidence="14">tRNA m2A37 methyltransferase</fullName>
    </alternativeName>
</protein>
<evidence type="ECO:0000256" key="1">
    <source>
        <dbReference type="ARBA" id="ARBA00004496"/>
    </source>
</evidence>
<feature type="binding site" evidence="14">
    <location>
        <position position="323"/>
    </location>
    <ligand>
        <name>S-adenosyl-L-methionine</name>
        <dbReference type="ChEBI" id="CHEBI:59789"/>
    </ligand>
</feature>
<dbReference type="GO" id="GO:0070040">
    <property type="term" value="F:rRNA (adenine(2503)-C2-)-methyltransferase activity"/>
    <property type="evidence" value="ECO:0007669"/>
    <property type="project" value="UniProtKB-UniRule"/>
</dbReference>
<evidence type="ECO:0000259" key="15">
    <source>
        <dbReference type="PROSITE" id="PS51918"/>
    </source>
</evidence>
<dbReference type="InterPro" id="IPR040072">
    <property type="entry name" value="Methyltransferase_A"/>
</dbReference>
<evidence type="ECO:0000256" key="8">
    <source>
        <dbReference type="ARBA" id="ARBA00022691"/>
    </source>
</evidence>
<feature type="binding site" evidence="14">
    <location>
        <begin position="246"/>
        <end position="248"/>
    </location>
    <ligand>
        <name>S-adenosyl-L-methionine</name>
        <dbReference type="ChEBI" id="CHEBI:59789"/>
    </ligand>
</feature>
<evidence type="ECO:0000256" key="10">
    <source>
        <dbReference type="ARBA" id="ARBA00022723"/>
    </source>
</evidence>
<keyword evidence="9 14" id="KW-0819">tRNA processing</keyword>
<keyword evidence="12 14" id="KW-0411">Iron-sulfur</keyword>
<feature type="binding site" evidence="14">
    <location>
        <position position="132"/>
    </location>
    <ligand>
        <name>[4Fe-4S] cluster</name>
        <dbReference type="ChEBI" id="CHEBI:49883"/>
        <note>4Fe-4S-S-AdoMet</note>
    </ligand>
</feature>
<dbReference type="GO" id="GO:0030488">
    <property type="term" value="P:tRNA methylation"/>
    <property type="evidence" value="ECO:0007669"/>
    <property type="project" value="UniProtKB-UniRule"/>
</dbReference>
<feature type="binding site" evidence="14">
    <location>
        <position position="224"/>
    </location>
    <ligand>
        <name>S-adenosyl-L-methionine</name>
        <dbReference type="ChEBI" id="CHEBI:59789"/>
    </ligand>
</feature>
<feature type="binding site" evidence="14">
    <location>
        <position position="135"/>
    </location>
    <ligand>
        <name>[4Fe-4S] cluster</name>
        <dbReference type="ChEBI" id="CHEBI:49883"/>
        <note>4Fe-4S-S-AdoMet</note>
    </ligand>
</feature>
<evidence type="ECO:0000256" key="11">
    <source>
        <dbReference type="ARBA" id="ARBA00023004"/>
    </source>
</evidence>
<keyword evidence="13 14" id="KW-1015">Disulfide bond</keyword>
<keyword evidence="8 14" id="KW-0949">S-adenosyl-L-methionine</keyword>
<dbReference type="OrthoDB" id="9793973at2"/>
<dbReference type="SFLD" id="SFLDS00029">
    <property type="entry name" value="Radical_SAM"/>
    <property type="match status" value="1"/>
</dbReference>
<evidence type="ECO:0000256" key="12">
    <source>
        <dbReference type="ARBA" id="ARBA00023014"/>
    </source>
</evidence>
<dbReference type="InterPro" id="IPR027492">
    <property type="entry name" value="RNA_MTrfase_RlmN"/>
</dbReference>
<feature type="binding site" evidence="14">
    <location>
        <begin position="192"/>
        <end position="193"/>
    </location>
    <ligand>
        <name>S-adenosyl-L-methionine</name>
        <dbReference type="ChEBI" id="CHEBI:59789"/>
    </ligand>
</feature>
<evidence type="ECO:0000256" key="3">
    <source>
        <dbReference type="ARBA" id="ARBA00022485"/>
    </source>
</evidence>
<evidence type="ECO:0000256" key="2">
    <source>
        <dbReference type="ARBA" id="ARBA00007544"/>
    </source>
</evidence>
<dbReference type="GO" id="GO:0019843">
    <property type="term" value="F:rRNA binding"/>
    <property type="evidence" value="ECO:0007669"/>
    <property type="project" value="UniProtKB-UniRule"/>
</dbReference>
<name>A0A1Q9AYE3_9HYPH</name>
<organism evidence="16 17">
    <name type="scientific">Xaviernesmea oryzae</name>
    <dbReference type="NCBI Taxonomy" id="464029"/>
    <lineage>
        <taxon>Bacteria</taxon>
        <taxon>Pseudomonadati</taxon>
        <taxon>Pseudomonadota</taxon>
        <taxon>Alphaproteobacteria</taxon>
        <taxon>Hyphomicrobiales</taxon>
        <taxon>Rhizobiaceae</taxon>
        <taxon>Rhizobium/Agrobacterium group</taxon>
        <taxon>Xaviernesmea</taxon>
    </lineage>
</organism>
<dbReference type="InterPro" id="IPR007197">
    <property type="entry name" value="rSAM"/>
</dbReference>
<keyword evidence="4 14" id="KW-0963">Cytoplasm</keyword>
<evidence type="ECO:0000256" key="7">
    <source>
        <dbReference type="ARBA" id="ARBA00022679"/>
    </source>
</evidence>
<feature type="active site" description="S-methylcysteine intermediate" evidence="14">
    <location>
        <position position="366"/>
    </location>
</feature>
<dbReference type="InterPro" id="IPR004383">
    <property type="entry name" value="rRNA_lsu_MTrfase_RlmN/Cfr"/>
</dbReference>
<dbReference type="PIRSF" id="PIRSF006004">
    <property type="entry name" value="CHP00048"/>
    <property type="match status" value="1"/>
</dbReference>
<comment type="cofactor">
    <cofactor evidence="14">
        <name>[4Fe-4S] cluster</name>
        <dbReference type="ChEBI" id="CHEBI:49883"/>
    </cofactor>
    <text evidence="14">Binds 1 [4Fe-4S] cluster. The cluster is coordinated with 3 cysteines and an exchangeable S-adenosyl-L-methionine.</text>
</comment>
<dbReference type="CDD" id="cd01335">
    <property type="entry name" value="Radical_SAM"/>
    <property type="match status" value="1"/>
</dbReference>
<comment type="miscellaneous">
    <text evidence="14">Reaction proceeds by a ping-pong mechanism involving intermediate methylation of a conserved cysteine residue.</text>
</comment>
<reference evidence="16 17" key="1">
    <citation type="submission" date="2016-09" db="EMBL/GenBank/DDBJ databases">
        <title>Rhizobium sp. nov., a novel species isolated from the rice rhizosphere.</title>
        <authorList>
            <person name="Zhao J."/>
            <person name="Zhang X."/>
        </authorList>
    </citation>
    <scope>NUCLEOTIDE SEQUENCE [LARGE SCALE GENOMIC DNA]</scope>
    <source>
        <strain evidence="16 17">1.7048</strain>
    </source>
</reference>
<comment type="caution">
    <text evidence="16">The sequence shown here is derived from an EMBL/GenBank/DDBJ whole genome shotgun (WGS) entry which is preliminary data.</text>
</comment>
<dbReference type="RefSeq" id="WP_075627484.1">
    <property type="nucleotide sequence ID" value="NZ_FOAM01000001.1"/>
</dbReference>
<comment type="caution">
    <text evidence="14">Lacks conserved residue(s) required for the propagation of feature annotation.</text>
</comment>
<dbReference type="SFLD" id="SFLDF00275">
    <property type="entry name" value="adenosine_C2_methyltransferase"/>
    <property type="match status" value="1"/>
</dbReference>
<feature type="domain" description="Radical SAM core" evidence="15">
    <location>
        <begin position="114"/>
        <end position="363"/>
    </location>
</feature>
<dbReference type="Gene3D" id="3.20.20.70">
    <property type="entry name" value="Aldolase class I"/>
    <property type="match status" value="1"/>
</dbReference>
<dbReference type="GO" id="GO:0051539">
    <property type="term" value="F:4 iron, 4 sulfur cluster binding"/>
    <property type="evidence" value="ECO:0007669"/>
    <property type="project" value="UniProtKB-UniRule"/>
</dbReference>
<dbReference type="NCBIfam" id="TIGR00048">
    <property type="entry name" value="rRNA_mod_RlmN"/>
    <property type="match status" value="1"/>
</dbReference>
<dbReference type="HAMAP" id="MF_01849">
    <property type="entry name" value="RNA_methyltr_RlmN"/>
    <property type="match status" value="1"/>
</dbReference>
<dbReference type="InterPro" id="IPR048641">
    <property type="entry name" value="RlmN_N"/>
</dbReference>
<dbReference type="GO" id="GO:0070475">
    <property type="term" value="P:rRNA base methylation"/>
    <property type="evidence" value="ECO:0007669"/>
    <property type="project" value="UniProtKB-UniRule"/>
</dbReference>
<sequence>MAASRPAPEKPSLIGLSREAMAEALGKVGVPERQRRMRVSQLWHWLYVRGVSDFDAMTNVAKDLRALLKTHFTIARPEIVEEQISTDGTRKWLLRFPARGAGRPVEVETVYIPEEGRGTLCISSQVGCSLTCSFCHTGTQRLVRNLTAEEILAQLLLARDRLGDFPGADVPEGGLIPSSDRKVTNVVMMGMGEPLYNFEEVKTALLIASDGDGLSLSKRRITLSTSGVVPEIYRTGEEIGVMLAISLHAVRDDLRDMLVPINKKYPLKELMDACRAYPGLSNARRITFEYVMLEGVNDSLEDAKELTRLLKGIPAKINLIPFNPWPGTNYRCSSWEQIETFADFINSAGYASPIRTPRGRDILAACGQLKSESERMRKVDRLAYEAMMIANHGEDD</sequence>
<keyword evidence="5 14" id="KW-0698">rRNA processing</keyword>
<evidence type="ECO:0000256" key="5">
    <source>
        <dbReference type="ARBA" id="ARBA00022552"/>
    </source>
</evidence>
<dbReference type="InterPro" id="IPR058240">
    <property type="entry name" value="rSAM_sf"/>
</dbReference>
<comment type="similarity">
    <text evidence="2 14">Belongs to the radical SAM superfamily. RlmN family.</text>
</comment>
<dbReference type="EMBL" id="MKIP01000037">
    <property type="protein sequence ID" value="OLP60463.1"/>
    <property type="molecule type" value="Genomic_DNA"/>
</dbReference>
<dbReference type="EC" id="2.1.1.192" evidence="14"/>
<dbReference type="Gene3D" id="1.10.150.530">
    <property type="match status" value="1"/>
</dbReference>
<dbReference type="PANTHER" id="PTHR30544">
    <property type="entry name" value="23S RRNA METHYLTRANSFERASE"/>
    <property type="match status" value="1"/>
</dbReference>
<dbReference type="PANTHER" id="PTHR30544:SF5">
    <property type="entry name" value="RADICAL SAM CORE DOMAIN-CONTAINING PROTEIN"/>
    <property type="match status" value="1"/>
</dbReference>
<feature type="binding site" evidence="14">
    <location>
        <position position="128"/>
    </location>
    <ligand>
        <name>[4Fe-4S] cluster</name>
        <dbReference type="ChEBI" id="CHEBI:49883"/>
        <note>4Fe-4S-S-AdoMet</note>
    </ligand>
</feature>
<keyword evidence="10 14" id="KW-0479">Metal-binding</keyword>
<dbReference type="GO" id="GO:0046872">
    <property type="term" value="F:metal ion binding"/>
    <property type="evidence" value="ECO:0007669"/>
    <property type="project" value="UniProtKB-KW"/>
</dbReference>
<comment type="catalytic activity">
    <reaction evidence="14">
        <text>adenosine(37) in tRNA + 2 reduced [2Fe-2S]-[ferredoxin] + 2 S-adenosyl-L-methionine = 2-methyladenosine(37) in tRNA + 5'-deoxyadenosine + L-methionine + 2 oxidized [2Fe-2S]-[ferredoxin] + S-adenosyl-L-homocysteine</text>
        <dbReference type="Rhea" id="RHEA:43332"/>
        <dbReference type="Rhea" id="RHEA-COMP:10000"/>
        <dbReference type="Rhea" id="RHEA-COMP:10001"/>
        <dbReference type="Rhea" id="RHEA-COMP:10162"/>
        <dbReference type="Rhea" id="RHEA-COMP:10485"/>
        <dbReference type="ChEBI" id="CHEBI:17319"/>
        <dbReference type="ChEBI" id="CHEBI:33737"/>
        <dbReference type="ChEBI" id="CHEBI:33738"/>
        <dbReference type="ChEBI" id="CHEBI:57844"/>
        <dbReference type="ChEBI" id="CHEBI:57856"/>
        <dbReference type="ChEBI" id="CHEBI:59789"/>
        <dbReference type="ChEBI" id="CHEBI:74411"/>
        <dbReference type="ChEBI" id="CHEBI:74497"/>
        <dbReference type="EC" id="2.1.1.192"/>
    </reaction>
</comment>
<dbReference type="Pfam" id="PF04055">
    <property type="entry name" value="Radical_SAM"/>
    <property type="match status" value="1"/>
</dbReference>
<dbReference type="PROSITE" id="PS51918">
    <property type="entry name" value="RADICAL_SAM"/>
    <property type="match status" value="1"/>
</dbReference>
<keyword evidence="11 14" id="KW-0408">Iron</keyword>
<keyword evidence="3 14" id="KW-0004">4Fe-4S</keyword>
<dbReference type="SFLD" id="SFLDG01062">
    <property type="entry name" value="methyltransferase_(Class_A)"/>
    <property type="match status" value="1"/>
</dbReference>
<dbReference type="GO" id="GO:0000049">
    <property type="term" value="F:tRNA binding"/>
    <property type="evidence" value="ECO:0007669"/>
    <property type="project" value="UniProtKB-UniRule"/>
</dbReference>
<accession>A0A1Q9AYE3</accession>
<keyword evidence="6 14" id="KW-0489">Methyltransferase</keyword>
<proteinExistence type="inferred from homology"/>
<evidence type="ECO:0000313" key="17">
    <source>
        <dbReference type="Proteomes" id="UP000186364"/>
    </source>
</evidence>
<comment type="catalytic activity">
    <reaction evidence="14">
        <text>adenosine(2503) in 23S rRNA + 2 reduced [2Fe-2S]-[ferredoxin] + 2 S-adenosyl-L-methionine = 2-methyladenosine(2503) in 23S rRNA + 5'-deoxyadenosine + L-methionine + 2 oxidized [2Fe-2S]-[ferredoxin] + S-adenosyl-L-homocysteine</text>
        <dbReference type="Rhea" id="RHEA:42916"/>
        <dbReference type="Rhea" id="RHEA-COMP:10000"/>
        <dbReference type="Rhea" id="RHEA-COMP:10001"/>
        <dbReference type="Rhea" id="RHEA-COMP:10152"/>
        <dbReference type="Rhea" id="RHEA-COMP:10282"/>
        <dbReference type="ChEBI" id="CHEBI:17319"/>
        <dbReference type="ChEBI" id="CHEBI:33737"/>
        <dbReference type="ChEBI" id="CHEBI:33738"/>
        <dbReference type="ChEBI" id="CHEBI:57844"/>
        <dbReference type="ChEBI" id="CHEBI:57856"/>
        <dbReference type="ChEBI" id="CHEBI:59789"/>
        <dbReference type="ChEBI" id="CHEBI:74411"/>
        <dbReference type="ChEBI" id="CHEBI:74497"/>
        <dbReference type="EC" id="2.1.1.192"/>
    </reaction>
</comment>
<gene>
    <name evidence="14" type="primary">rlmN</name>
    <name evidence="16" type="ORF">BJF93_14820</name>
</gene>
<evidence type="ECO:0000313" key="16">
    <source>
        <dbReference type="EMBL" id="OLP60463.1"/>
    </source>
</evidence>
<comment type="function">
    <text evidence="14">Specifically methylates position 2 of adenine 2503 in 23S rRNA and position 2 of adenine 37 in tRNAs. m2A2503 modification seems to play a crucial role in the proofreading step occurring at the peptidyl transferase center and thus would serve to optimize ribosomal fidelity.</text>
</comment>
<dbReference type="AlphaFoldDB" id="A0A1Q9AYE3"/>
<keyword evidence="7 14" id="KW-0808">Transferase</keyword>
<dbReference type="GO" id="GO:0002935">
    <property type="term" value="F:tRNA (adenine(37)-C2)-methyltransferase activity"/>
    <property type="evidence" value="ECO:0007669"/>
    <property type="project" value="UniProtKB-UniRule"/>
</dbReference>
<feature type="active site" description="Proton acceptor" evidence="14">
    <location>
        <position position="108"/>
    </location>
</feature>
<evidence type="ECO:0000256" key="9">
    <source>
        <dbReference type="ARBA" id="ARBA00022694"/>
    </source>
</evidence>
<evidence type="ECO:0000256" key="14">
    <source>
        <dbReference type="HAMAP-Rule" id="MF_01849"/>
    </source>
</evidence>
<dbReference type="GO" id="GO:0005737">
    <property type="term" value="C:cytoplasm"/>
    <property type="evidence" value="ECO:0007669"/>
    <property type="project" value="UniProtKB-SubCell"/>
</dbReference>
<dbReference type="Proteomes" id="UP000186364">
    <property type="component" value="Unassembled WGS sequence"/>
</dbReference>
<evidence type="ECO:0000256" key="4">
    <source>
        <dbReference type="ARBA" id="ARBA00022490"/>
    </source>
</evidence>
<dbReference type="InterPro" id="IPR013785">
    <property type="entry name" value="Aldolase_TIM"/>
</dbReference>
<comment type="subcellular location">
    <subcellularLocation>
        <location evidence="1 14">Cytoplasm</location>
    </subcellularLocation>
</comment>
<dbReference type="Pfam" id="PF21016">
    <property type="entry name" value="RlmN_N"/>
    <property type="match status" value="1"/>
</dbReference>